<comment type="subunit">
    <text evidence="11">DNA polymerase III contains a core (composed of alpha, epsilon and theta chains) that associates with a tau subunit. This core dimerizes to form the POLIII' complex. PolIII' associates with the gamma complex (composed of gamma, delta, delta', psi and chi chains) and with the beta chain to form the complete DNA polymerase III complex.</text>
</comment>
<evidence type="ECO:0000259" key="13">
    <source>
        <dbReference type="SMART" id="SM00382"/>
    </source>
</evidence>
<dbReference type="GO" id="GO:0005524">
    <property type="term" value="F:ATP binding"/>
    <property type="evidence" value="ECO:0007669"/>
    <property type="project" value="UniProtKB-KW"/>
</dbReference>
<dbReference type="EMBL" id="LVYU01000079">
    <property type="protein sequence ID" value="KZB01375.1"/>
    <property type="molecule type" value="Genomic_DNA"/>
</dbReference>
<dbReference type="InterPro" id="IPR045085">
    <property type="entry name" value="HLD_clamp_pol_III_gamma_tau"/>
</dbReference>
<keyword evidence="4 11" id="KW-0235">DNA replication</keyword>
<dbReference type="SMART" id="SM00382">
    <property type="entry name" value="AAA"/>
    <property type="match status" value="1"/>
</dbReference>
<evidence type="ECO:0000256" key="8">
    <source>
        <dbReference type="ARBA" id="ARBA00022840"/>
    </source>
</evidence>
<evidence type="ECO:0000256" key="12">
    <source>
        <dbReference type="SAM" id="MobiDB-lite"/>
    </source>
</evidence>
<dbReference type="GO" id="GO:0046872">
    <property type="term" value="F:metal ion binding"/>
    <property type="evidence" value="ECO:0007669"/>
    <property type="project" value="UniProtKB-KW"/>
</dbReference>
<dbReference type="Pfam" id="PF13177">
    <property type="entry name" value="DNA_pol3_delta2"/>
    <property type="match status" value="1"/>
</dbReference>
<dbReference type="EC" id="2.7.7.7" evidence="11"/>
<evidence type="ECO:0000313" key="14">
    <source>
        <dbReference type="EMBL" id="KZB01375.1"/>
    </source>
</evidence>
<evidence type="ECO:0000256" key="5">
    <source>
        <dbReference type="ARBA" id="ARBA00022723"/>
    </source>
</evidence>
<dbReference type="InterPro" id="IPR012763">
    <property type="entry name" value="DNA_pol_III_sug/sutau_N"/>
</dbReference>
<dbReference type="InterPro" id="IPR008921">
    <property type="entry name" value="DNA_pol3_clamp-load_cplx_C"/>
</dbReference>
<keyword evidence="2 11" id="KW-0808">Transferase</keyword>
<dbReference type="CDD" id="cd18137">
    <property type="entry name" value="HLD_clamp_pol_III_gamma_tau"/>
    <property type="match status" value="1"/>
</dbReference>
<dbReference type="FunFam" id="3.40.50.300:FF:000014">
    <property type="entry name" value="DNA polymerase III subunit gamma/tau"/>
    <property type="match status" value="1"/>
</dbReference>
<dbReference type="InterPro" id="IPR027417">
    <property type="entry name" value="P-loop_NTPase"/>
</dbReference>
<dbReference type="InterPro" id="IPR022107">
    <property type="entry name" value="DNA_pol_III_gamma/tau_C"/>
</dbReference>
<evidence type="ECO:0000256" key="1">
    <source>
        <dbReference type="ARBA" id="ARBA00006360"/>
    </source>
</evidence>
<keyword evidence="6 11" id="KW-0547">Nucleotide-binding</keyword>
<keyword evidence="5" id="KW-0479">Metal-binding</keyword>
<dbReference type="AlphaFoldDB" id="A0A154IL92"/>
<dbReference type="Pfam" id="PF12362">
    <property type="entry name" value="DUF3646"/>
    <property type="match status" value="1"/>
</dbReference>
<dbReference type="Pfam" id="PF12169">
    <property type="entry name" value="DNA_pol3_gamma3"/>
    <property type="match status" value="1"/>
</dbReference>
<keyword evidence="7" id="KW-0862">Zinc</keyword>
<evidence type="ECO:0000256" key="10">
    <source>
        <dbReference type="ARBA" id="ARBA00049244"/>
    </source>
</evidence>
<dbReference type="Gene3D" id="1.10.8.60">
    <property type="match status" value="1"/>
</dbReference>
<name>A0A154IL92_RHILE</name>
<evidence type="ECO:0000256" key="6">
    <source>
        <dbReference type="ARBA" id="ARBA00022741"/>
    </source>
</evidence>
<gene>
    <name evidence="11" type="primary">dnaX</name>
    <name evidence="14" type="ORF">A4A59_00320</name>
</gene>
<dbReference type="GO" id="GO:0003677">
    <property type="term" value="F:DNA binding"/>
    <property type="evidence" value="ECO:0007669"/>
    <property type="project" value="InterPro"/>
</dbReference>
<sequence>MSDTERQSKDAASTGTGYRVLARKYRPKDFTDLMVGQEPMVRTLTNAFETGRIAQAYMLTGVRGVGKTTTARILARALNYKTSEIDKPTIDLRTPGEHCQAIMEGRHVDVIEMDAASHTGIDDIREIIEQVRYRPVSARYKVYIIDEVHMLSTQAFNGLLKTLEEPPEHVKFIFATTEIRKVPITVLSRCQRFDLRRISASDLVGLFTTIAAKEGIEAEADALAMIARAAEGSARDGLSLLDQAIAHGAGVVQAEAVRGMLGLADRARIVDLFQHIVKGDVALALGEFQSQYEAGANPVVVLTDLADFTHLVTRLKYVPDAANDPSLSEVERTKAAEFAKGVAVTTLSRIWQMLLKGIPETEGSSRTAGAAEMVLIRLAHAAHLPAPEDAARRLAEFSGDNAGTRPSSPPSGNGGGNGTRVPYQSSVAARTAETAPSQPPSSAPVAMLRAVPSSQPETMAVGRIEPKPVEALKSLVPVNSVNDIVNLATEKRDPKLKAMVRTFLRPVRIEAGRLDVSLAPGAPTTLLNELAVKLKEWTGIHWIVSLSRDEGQPTLVEAEARTREQHVIDARQDPDVAAILAHFPGAKIIDVRVRAPEPEEEGEATPPAAAESEEGDILPGDDIEF</sequence>
<reference evidence="14" key="1">
    <citation type="submission" date="2016-03" db="EMBL/GenBank/DDBJ databases">
        <title>Microsymbionts genomes from the relict species Vavilovia formosa.</title>
        <authorList>
            <person name="Chirak E."/>
            <person name="Kimeklis A."/>
            <person name="Kopat V."/>
            <person name="Andronov E."/>
        </authorList>
    </citation>
    <scope>NUCLEOTIDE SEQUENCE [LARGE SCALE GENOMIC DNA]</scope>
    <source>
        <strain evidence="14">Vaf12</strain>
    </source>
</reference>
<evidence type="ECO:0000256" key="4">
    <source>
        <dbReference type="ARBA" id="ARBA00022705"/>
    </source>
</evidence>
<dbReference type="GO" id="GO:0009360">
    <property type="term" value="C:DNA polymerase III complex"/>
    <property type="evidence" value="ECO:0007669"/>
    <property type="project" value="InterPro"/>
</dbReference>
<dbReference type="PANTHER" id="PTHR11669">
    <property type="entry name" value="REPLICATION FACTOR C / DNA POLYMERASE III GAMMA-TAU SUBUNIT"/>
    <property type="match status" value="1"/>
</dbReference>
<dbReference type="CDD" id="cd00009">
    <property type="entry name" value="AAA"/>
    <property type="match status" value="1"/>
</dbReference>
<keyword evidence="9 11" id="KW-0239">DNA-directed DNA polymerase</keyword>
<evidence type="ECO:0000256" key="7">
    <source>
        <dbReference type="ARBA" id="ARBA00022833"/>
    </source>
</evidence>
<accession>A0A154IL92</accession>
<dbReference type="SUPFAM" id="SSF52540">
    <property type="entry name" value="P-loop containing nucleoside triphosphate hydrolases"/>
    <property type="match status" value="1"/>
</dbReference>
<dbReference type="Gene3D" id="1.20.272.10">
    <property type="match status" value="1"/>
</dbReference>
<dbReference type="NCBIfam" id="NF006585">
    <property type="entry name" value="PRK09111.1"/>
    <property type="match status" value="1"/>
</dbReference>
<dbReference type="Pfam" id="PF22608">
    <property type="entry name" value="DNAX_ATPase_lid"/>
    <property type="match status" value="1"/>
</dbReference>
<proteinExistence type="inferred from homology"/>
<comment type="function">
    <text evidence="11">DNA polymerase III is a complex, multichain enzyme responsible for most of the replicative synthesis in bacteria. This DNA polymerase also exhibits 3' to 5' exonuclease activity.</text>
</comment>
<dbReference type="GO" id="GO:0006261">
    <property type="term" value="P:DNA-templated DNA replication"/>
    <property type="evidence" value="ECO:0007669"/>
    <property type="project" value="TreeGrafter"/>
</dbReference>
<dbReference type="Gene3D" id="3.40.50.300">
    <property type="entry name" value="P-loop containing nucleotide triphosphate hydrolases"/>
    <property type="match status" value="1"/>
</dbReference>
<feature type="region of interest" description="Disordered" evidence="12">
    <location>
        <begin position="594"/>
        <end position="625"/>
    </location>
</feature>
<feature type="compositionally biased region" description="Acidic residues" evidence="12">
    <location>
        <begin position="611"/>
        <end position="625"/>
    </location>
</feature>
<evidence type="ECO:0000256" key="3">
    <source>
        <dbReference type="ARBA" id="ARBA00022695"/>
    </source>
</evidence>
<organism evidence="14">
    <name type="scientific">Rhizobium leguminosarum</name>
    <dbReference type="NCBI Taxonomy" id="384"/>
    <lineage>
        <taxon>Bacteria</taxon>
        <taxon>Pseudomonadati</taxon>
        <taxon>Pseudomonadota</taxon>
        <taxon>Alphaproteobacteria</taxon>
        <taxon>Hyphomicrobiales</taxon>
        <taxon>Rhizobiaceae</taxon>
        <taxon>Rhizobium/Agrobacterium group</taxon>
        <taxon>Rhizobium</taxon>
    </lineage>
</organism>
<feature type="region of interest" description="Disordered" evidence="12">
    <location>
        <begin position="398"/>
        <end position="422"/>
    </location>
</feature>
<dbReference type="InterPro" id="IPR022754">
    <property type="entry name" value="DNA_pol_III_gamma-3"/>
</dbReference>
<feature type="domain" description="AAA+ ATPase" evidence="13">
    <location>
        <begin position="53"/>
        <end position="199"/>
    </location>
</feature>
<protein>
    <recommendedName>
        <fullName evidence="11">DNA polymerase III subunit gamma/tau</fullName>
        <ecNumber evidence="11">2.7.7.7</ecNumber>
    </recommendedName>
</protein>
<dbReference type="InterPro" id="IPR050238">
    <property type="entry name" value="DNA_Rep/Repair_Clamp_Loader"/>
</dbReference>
<keyword evidence="3 11" id="KW-0548">Nucleotidyltransferase</keyword>
<dbReference type="NCBIfam" id="TIGR02397">
    <property type="entry name" value="dnaX_nterm"/>
    <property type="match status" value="1"/>
</dbReference>
<dbReference type="InterPro" id="IPR003593">
    <property type="entry name" value="AAA+_ATPase"/>
</dbReference>
<dbReference type="GO" id="GO:0003887">
    <property type="term" value="F:DNA-directed DNA polymerase activity"/>
    <property type="evidence" value="ECO:0007669"/>
    <property type="project" value="UniProtKB-KW"/>
</dbReference>
<comment type="similarity">
    <text evidence="1 11">Belongs to the DnaX/STICHEL family.</text>
</comment>
<evidence type="ECO:0000256" key="2">
    <source>
        <dbReference type="ARBA" id="ARBA00022679"/>
    </source>
</evidence>
<dbReference type="FunFam" id="1.10.8.60:FF:000013">
    <property type="entry name" value="DNA polymerase III subunit gamma/tau"/>
    <property type="match status" value="1"/>
</dbReference>
<dbReference type="SUPFAM" id="SSF48019">
    <property type="entry name" value="post-AAA+ oligomerization domain-like"/>
    <property type="match status" value="1"/>
</dbReference>
<comment type="catalytic activity">
    <reaction evidence="10 11">
        <text>DNA(n) + a 2'-deoxyribonucleoside 5'-triphosphate = DNA(n+1) + diphosphate</text>
        <dbReference type="Rhea" id="RHEA:22508"/>
        <dbReference type="Rhea" id="RHEA-COMP:17339"/>
        <dbReference type="Rhea" id="RHEA-COMP:17340"/>
        <dbReference type="ChEBI" id="CHEBI:33019"/>
        <dbReference type="ChEBI" id="CHEBI:61560"/>
        <dbReference type="ChEBI" id="CHEBI:173112"/>
        <dbReference type="EC" id="2.7.7.7"/>
    </reaction>
</comment>
<dbReference type="PANTHER" id="PTHR11669:SF0">
    <property type="entry name" value="PROTEIN STICHEL-LIKE 2"/>
    <property type="match status" value="1"/>
</dbReference>
<evidence type="ECO:0000256" key="9">
    <source>
        <dbReference type="ARBA" id="ARBA00022932"/>
    </source>
</evidence>
<keyword evidence="8 11" id="KW-0067">ATP-binding</keyword>
<comment type="caution">
    <text evidence="14">The sequence shown here is derived from an EMBL/GenBank/DDBJ whole genome shotgun (WGS) entry which is preliminary data.</text>
</comment>
<evidence type="ECO:0000256" key="11">
    <source>
        <dbReference type="RuleBase" id="RU364063"/>
    </source>
</evidence>
<dbReference type="RefSeq" id="WP_062941090.1">
    <property type="nucleotide sequence ID" value="NZ_CP171844.1"/>
</dbReference>